<dbReference type="Proteomes" id="UP001195483">
    <property type="component" value="Unassembled WGS sequence"/>
</dbReference>
<sequence length="114" mass="12956">MLDVEKDVSICLDVARVLRKFSLCADEKMIMNLLRKALKKTRKTYIQAYGQSEDRRRMYKDAVIRLESQTGSKEVLKQALMVKAKEAANRSVKALELEQTAKVKMITLSSSSSV</sequence>
<gene>
    <name evidence="1" type="ORF">CHS0354_029702</name>
</gene>
<evidence type="ECO:0000313" key="2">
    <source>
        <dbReference type="Proteomes" id="UP001195483"/>
    </source>
</evidence>
<dbReference type="EMBL" id="JAEAOA010001776">
    <property type="protein sequence ID" value="KAK3579395.1"/>
    <property type="molecule type" value="Genomic_DNA"/>
</dbReference>
<comment type="caution">
    <text evidence="1">The sequence shown here is derived from an EMBL/GenBank/DDBJ whole genome shotgun (WGS) entry which is preliminary data.</text>
</comment>
<dbReference type="AlphaFoldDB" id="A0AAE0RTT6"/>
<name>A0AAE0RTT6_9BIVA</name>
<reference evidence="1" key="1">
    <citation type="journal article" date="2021" name="Genome Biol. Evol.">
        <title>A High-Quality Reference Genome for a Parasitic Bivalve with Doubly Uniparental Inheritance (Bivalvia: Unionida).</title>
        <authorList>
            <person name="Smith C.H."/>
        </authorList>
    </citation>
    <scope>NUCLEOTIDE SEQUENCE</scope>
    <source>
        <strain evidence="1">CHS0354</strain>
    </source>
</reference>
<proteinExistence type="predicted"/>
<evidence type="ECO:0000313" key="1">
    <source>
        <dbReference type="EMBL" id="KAK3579395.1"/>
    </source>
</evidence>
<protein>
    <submittedName>
        <fullName evidence="1">Uncharacterized protein</fullName>
    </submittedName>
</protein>
<organism evidence="1 2">
    <name type="scientific">Potamilus streckersoni</name>
    <dbReference type="NCBI Taxonomy" id="2493646"/>
    <lineage>
        <taxon>Eukaryota</taxon>
        <taxon>Metazoa</taxon>
        <taxon>Spiralia</taxon>
        <taxon>Lophotrochozoa</taxon>
        <taxon>Mollusca</taxon>
        <taxon>Bivalvia</taxon>
        <taxon>Autobranchia</taxon>
        <taxon>Heteroconchia</taxon>
        <taxon>Palaeoheterodonta</taxon>
        <taxon>Unionida</taxon>
        <taxon>Unionoidea</taxon>
        <taxon>Unionidae</taxon>
        <taxon>Ambleminae</taxon>
        <taxon>Lampsilini</taxon>
        <taxon>Potamilus</taxon>
    </lineage>
</organism>
<accession>A0AAE0RTT6</accession>
<reference evidence="1" key="2">
    <citation type="journal article" date="2021" name="Genome Biol. Evol.">
        <title>Developing a high-quality reference genome for a parasitic bivalve with doubly uniparental inheritance (Bivalvia: Unionida).</title>
        <authorList>
            <person name="Smith C.H."/>
        </authorList>
    </citation>
    <scope>NUCLEOTIDE SEQUENCE</scope>
    <source>
        <strain evidence="1">CHS0354</strain>
        <tissue evidence="1">Mantle</tissue>
    </source>
</reference>
<reference evidence="1" key="3">
    <citation type="submission" date="2023-05" db="EMBL/GenBank/DDBJ databases">
        <authorList>
            <person name="Smith C.H."/>
        </authorList>
    </citation>
    <scope>NUCLEOTIDE SEQUENCE</scope>
    <source>
        <strain evidence="1">CHS0354</strain>
        <tissue evidence="1">Mantle</tissue>
    </source>
</reference>
<keyword evidence="2" id="KW-1185">Reference proteome</keyword>